<evidence type="ECO:0000256" key="3">
    <source>
        <dbReference type="ARBA" id="ARBA00022900"/>
    </source>
</evidence>
<dbReference type="InterPro" id="IPR023796">
    <property type="entry name" value="Serpin_dom"/>
</dbReference>
<evidence type="ECO:0000313" key="6">
    <source>
        <dbReference type="Proteomes" id="UP001168821"/>
    </source>
</evidence>
<protein>
    <recommendedName>
        <fullName evidence="4">Serpin domain-containing protein</fullName>
    </recommendedName>
</protein>
<comment type="caution">
    <text evidence="5">The sequence shown here is derived from an EMBL/GenBank/DDBJ whole genome shotgun (WGS) entry which is preliminary data.</text>
</comment>
<dbReference type="Proteomes" id="UP001168821">
    <property type="component" value="Unassembled WGS sequence"/>
</dbReference>
<dbReference type="GO" id="GO:0004867">
    <property type="term" value="F:serine-type endopeptidase inhibitor activity"/>
    <property type="evidence" value="ECO:0007669"/>
    <property type="project" value="UniProtKB-KW"/>
</dbReference>
<reference evidence="5" key="1">
    <citation type="journal article" date="2023" name="G3 (Bethesda)">
        <title>Whole genome assemblies of Zophobas morio and Tenebrio molitor.</title>
        <authorList>
            <person name="Kaur S."/>
            <person name="Stinson S.A."/>
            <person name="diCenzo G.C."/>
        </authorList>
    </citation>
    <scope>NUCLEOTIDE SEQUENCE</scope>
    <source>
        <strain evidence="5">QUZm001</strain>
    </source>
</reference>
<dbReference type="Gene3D" id="3.30.497.10">
    <property type="entry name" value="Antithrombin, subunit I, domain 2"/>
    <property type="match status" value="1"/>
</dbReference>
<evidence type="ECO:0000259" key="4">
    <source>
        <dbReference type="Pfam" id="PF00079"/>
    </source>
</evidence>
<dbReference type="AlphaFoldDB" id="A0AA38MG15"/>
<dbReference type="PANTHER" id="PTHR11461">
    <property type="entry name" value="SERINE PROTEASE INHIBITOR, SERPIN"/>
    <property type="match status" value="1"/>
</dbReference>
<keyword evidence="3" id="KW-0722">Serine protease inhibitor</keyword>
<dbReference type="EMBL" id="JALNTZ010000004">
    <property type="protein sequence ID" value="KAJ3654849.1"/>
    <property type="molecule type" value="Genomic_DNA"/>
</dbReference>
<evidence type="ECO:0000256" key="1">
    <source>
        <dbReference type="ARBA" id="ARBA00009500"/>
    </source>
</evidence>
<dbReference type="GO" id="GO:0005615">
    <property type="term" value="C:extracellular space"/>
    <property type="evidence" value="ECO:0007669"/>
    <property type="project" value="InterPro"/>
</dbReference>
<dbReference type="PROSITE" id="PS00284">
    <property type="entry name" value="SERPIN"/>
    <property type="match status" value="1"/>
</dbReference>
<dbReference type="Pfam" id="PF00079">
    <property type="entry name" value="Serpin"/>
    <property type="match status" value="1"/>
</dbReference>
<feature type="domain" description="Serpin" evidence="4">
    <location>
        <begin position="1"/>
        <end position="149"/>
    </location>
</feature>
<organism evidence="5 6">
    <name type="scientific">Zophobas morio</name>
    <dbReference type="NCBI Taxonomy" id="2755281"/>
    <lineage>
        <taxon>Eukaryota</taxon>
        <taxon>Metazoa</taxon>
        <taxon>Ecdysozoa</taxon>
        <taxon>Arthropoda</taxon>
        <taxon>Hexapoda</taxon>
        <taxon>Insecta</taxon>
        <taxon>Pterygota</taxon>
        <taxon>Neoptera</taxon>
        <taxon>Endopterygota</taxon>
        <taxon>Coleoptera</taxon>
        <taxon>Polyphaga</taxon>
        <taxon>Cucujiformia</taxon>
        <taxon>Tenebrionidae</taxon>
        <taxon>Zophobas</taxon>
    </lineage>
</organism>
<dbReference type="InterPro" id="IPR023795">
    <property type="entry name" value="Serpin_CS"/>
</dbReference>
<dbReference type="CDD" id="cd00172">
    <property type="entry name" value="serpin"/>
    <property type="match status" value="1"/>
</dbReference>
<dbReference type="Gene3D" id="2.30.39.10">
    <property type="entry name" value="Alpha-1-antitrypsin, domain 1"/>
    <property type="match status" value="1"/>
</dbReference>
<dbReference type="InterPro" id="IPR036186">
    <property type="entry name" value="Serpin_sf"/>
</dbReference>
<keyword evidence="2" id="KW-0646">Protease inhibitor</keyword>
<dbReference type="InterPro" id="IPR000215">
    <property type="entry name" value="Serpin_fam"/>
</dbReference>
<evidence type="ECO:0000313" key="5">
    <source>
        <dbReference type="EMBL" id="KAJ3654849.1"/>
    </source>
</evidence>
<accession>A0AA38MG15</accession>
<gene>
    <name evidence="5" type="ORF">Zmor_014007</name>
</gene>
<dbReference type="InterPro" id="IPR042185">
    <property type="entry name" value="Serpin_sf_2"/>
</dbReference>
<dbReference type="PANTHER" id="PTHR11461:SF211">
    <property type="entry name" value="GH10112P-RELATED"/>
    <property type="match status" value="1"/>
</dbReference>
<evidence type="ECO:0000256" key="2">
    <source>
        <dbReference type="ARBA" id="ARBA00022690"/>
    </source>
</evidence>
<keyword evidence="6" id="KW-1185">Reference proteome</keyword>
<name>A0AA38MG15_9CUCU</name>
<sequence>MIIILPYDKNGIAELEKNLANINLAEITEDMWPRPVIVALPRFTAEQTIDLKSPLTKLGFGEIFDKSLANFSGMTTGNEQVLFVSEFIQKVYIEVSEQAAEATGMTICTKKLIKGPDITFIADHPFIIMLLEKINGKLNILFTGKIRNPQI</sequence>
<dbReference type="SUPFAM" id="SSF56574">
    <property type="entry name" value="Serpins"/>
    <property type="match status" value="1"/>
</dbReference>
<dbReference type="InterPro" id="IPR042178">
    <property type="entry name" value="Serpin_sf_1"/>
</dbReference>
<proteinExistence type="inferred from homology"/>
<comment type="similarity">
    <text evidence="1">Belongs to the serpin family.</text>
</comment>